<dbReference type="Gene3D" id="1.20.1540.10">
    <property type="entry name" value="Rhomboid-like"/>
    <property type="match status" value="1"/>
</dbReference>
<dbReference type="EMBL" id="VKKY01000001">
    <property type="protein sequence ID" value="KAA3440892.1"/>
    <property type="molecule type" value="Genomic_DNA"/>
</dbReference>
<evidence type="ECO:0000256" key="2">
    <source>
        <dbReference type="ARBA" id="ARBA00009045"/>
    </source>
</evidence>
<feature type="transmembrane region" description="Helical" evidence="7">
    <location>
        <begin position="139"/>
        <end position="159"/>
    </location>
</feature>
<dbReference type="Proteomes" id="UP000324133">
    <property type="component" value="Unassembled WGS sequence"/>
</dbReference>
<dbReference type="Pfam" id="PF01694">
    <property type="entry name" value="Rhomboid"/>
    <property type="match status" value="1"/>
</dbReference>
<evidence type="ECO:0000313" key="10">
    <source>
        <dbReference type="Proteomes" id="UP000324133"/>
    </source>
</evidence>
<name>A0A5B6TJN0_9BACT</name>
<keyword evidence="5 7" id="KW-1133">Transmembrane helix</keyword>
<sequence length="209" mass="23676">MTITFIIIAVTVLASLFAWQNQNLMENWVHHPQSVARNNEWWRLLTSGFLHADFMHLFFNMFSLYFFGGVVENQFMGVFGFTTGAILYVSLYLLAIIISDLPTYFKHKNDSRYYSLGASGGVAAIIFASIYFNPLTEMLIFPIPIPIKGYIFGALYLFYSYYLSTRSSGDGINHSAHFYGAAFGFVVSIILIPSQLLNFFQTIIQSITG</sequence>
<dbReference type="GO" id="GO:0006508">
    <property type="term" value="P:proteolysis"/>
    <property type="evidence" value="ECO:0007669"/>
    <property type="project" value="UniProtKB-KW"/>
</dbReference>
<comment type="similarity">
    <text evidence="2">Belongs to the peptidase S54 family.</text>
</comment>
<dbReference type="AlphaFoldDB" id="A0A5B6TJN0"/>
<feature type="transmembrane region" description="Helical" evidence="7">
    <location>
        <begin position="78"/>
        <end position="98"/>
    </location>
</feature>
<feature type="domain" description="Peptidase S54 rhomboid" evidence="8">
    <location>
        <begin position="39"/>
        <end position="193"/>
    </location>
</feature>
<reference evidence="9 10" key="1">
    <citation type="submission" date="2019-07" db="EMBL/GenBank/DDBJ databases">
        <title>Rufibacter sp. nov., isolated from lake sediment.</title>
        <authorList>
            <person name="Qu J.-H."/>
        </authorList>
    </citation>
    <scope>NUCLEOTIDE SEQUENCE [LARGE SCALE GENOMIC DNA]</scope>
    <source>
        <strain evidence="9 10">NBS58-1</strain>
    </source>
</reference>
<dbReference type="GO" id="GO:0016020">
    <property type="term" value="C:membrane"/>
    <property type="evidence" value="ECO:0007669"/>
    <property type="project" value="UniProtKB-SubCell"/>
</dbReference>
<comment type="subcellular location">
    <subcellularLocation>
        <location evidence="1">Membrane</location>
        <topology evidence="1">Multi-pass membrane protein</topology>
    </subcellularLocation>
</comment>
<feature type="transmembrane region" description="Helical" evidence="7">
    <location>
        <begin position="179"/>
        <end position="200"/>
    </location>
</feature>
<dbReference type="PANTHER" id="PTHR43731">
    <property type="entry name" value="RHOMBOID PROTEASE"/>
    <property type="match status" value="1"/>
</dbReference>
<evidence type="ECO:0000256" key="5">
    <source>
        <dbReference type="ARBA" id="ARBA00022989"/>
    </source>
</evidence>
<dbReference type="InterPro" id="IPR035952">
    <property type="entry name" value="Rhomboid-like_sf"/>
</dbReference>
<keyword evidence="4" id="KW-0378">Hydrolase</keyword>
<evidence type="ECO:0000313" key="9">
    <source>
        <dbReference type="EMBL" id="KAA3440892.1"/>
    </source>
</evidence>
<feature type="transmembrane region" description="Helical" evidence="7">
    <location>
        <begin position="113"/>
        <end position="132"/>
    </location>
</feature>
<keyword evidence="6 7" id="KW-0472">Membrane</keyword>
<organism evidence="9 10">
    <name type="scientific">Rufibacter hautae</name>
    <dbReference type="NCBI Taxonomy" id="2595005"/>
    <lineage>
        <taxon>Bacteria</taxon>
        <taxon>Pseudomonadati</taxon>
        <taxon>Bacteroidota</taxon>
        <taxon>Cytophagia</taxon>
        <taxon>Cytophagales</taxon>
        <taxon>Hymenobacteraceae</taxon>
        <taxon>Rufibacter</taxon>
    </lineage>
</organism>
<dbReference type="GO" id="GO:0004252">
    <property type="term" value="F:serine-type endopeptidase activity"/>
    <property type="evidence" value="ECO:0007669"/>
    <property type="project" value="InterPro"/>
</dbReference>
<dbReference type="InterPro" id="IPR022764">
    <property type="entry name" value="Peptidase_S54_rhomboid_dom"/>
</dbReference>
<dbReference type="InterPro" id="IPR050925">
    <property type="entry name" value="Rhomboid_protease_S54"/>
</dbReference>
<proteinExistence type="inferred from homology"/>
<accession>A0A5B6TJN0</accession>
<evidence type="ECO:0000256" key="7">
    <source>
        <dbReference type="SAM" id="Phobius"/>
    </source>
</evidence>
<dbReference type="PANTHER" id="PTHR43731:SF14">
    <property type="entry name" value="PRESENILIN-ASSOCIATED RHOMBOID-LIKE PROTEIN, MITOCHONDRIAL"/>
    <property type="match status" value="1"/>
</dbReference>
<dbReference type="SUPFAM" id="SSF144091">
    <property type="entry name" value="Rhomboid-like"/>
    <property type="match status" value="1"/>
</dbReference>
<evidence type="ECO:0000256" key="1">
    <source>
        <dbReference type="ARBA" id="ARBA00004141"/>
    </source>
</evidence>
<keyword evidence="10" id="KW-1185">Reference proteome</keyword>
<gene>
    <name evidence="9" type="ORF">FOA19_07070</name>
</gene>
<evidence type="ECO:0000259" key="8">
    <source>
        <dbReference type="Pfam" id="PF01694"/>
    </source>
</evidence>
<keyword evidence="3 7" id="KW-0812">Transmembrane</keyword>
<comment type="caution">
    <text evidence="9">The sequence shown here is derived from an EMBL/GenBank/DDBJ whole genome shotgun (WGS) entry which is preliminary data.</text>
</comment>
<evidence type="ECO:0000256" key="4">
    <source>
        <dbReference type="ARBA" id="ARBA00022801"/>
    </source>
</evidence>
<keyword evidence="9" id="KW-0645">Protease</keyword>
<dbReference type="OrthoDB" id="9807874at2"/>
<feature type="transmembrane region" description="Helical" evidence="7">
    <location>
        <begin position="42"/>
        <end position="66"/>
    </location>
</feature>
<evidence type="ECO:0000256" key="6">
    <source>
        <dbReference type="ARBA" id="ARBA00023136"/>
    </source>
</evidence>
<evidence type="ECO:0000256" key="3">
    <source>
        <dbReference type="ARBA" id="ARBA00022692"/>
    </source>
</evidence>
<protein>
    <submittedName>
        <fullName evidence="9">Rhomboid family intramembrane serine protease</fullName>
    </submittedName>
</protein>